<accession>A0A1V6RTV2</accession>
<organism evidence="2 3">
    <name type="scientific">Penicillium vulpinum</name>
    <dbReference type="NCBI Taxonomy" id="29845"/>
    <lineage>
        <taxon>Eukaryota</taxon>
        <taxon>Fungi</taxon>
        <taxon>Dikarya</taxon>
        <taxon>Ascomycota</taxon>
        <taxon>Pezizomycotina</taxon>
        <taxon>Eurotiomycetes</taxon>
        <taxon>Eurotiomycetidae</taxon>
        <taxon>Eurotiales</taxon>
        <taxon>Aspergillaceae</taxon>
        <taxon>Penicillium</taxon>
    </lineage>
</organism>
<proteinExistence type="predicted"/>
<name>A0A1V6RTV2_9EURO</name>
<evidence type="ECO:0000313" key="2">
    <source>
        <dbReference type="EMBL" id="OQE04970.1"/>
    </source>
</evidence>
<dbReference type="AlphaFoldDB" id="A0A1V6RTV2"/>
<feature type="compositionally biased region" description="Polar residues" evidence="1">
    <location>
        <begin position="23"/>
        <end position="38"/>
    </location>
</feature>
<keyword evidence="3" id="KW-1185">Reference proteome</keyword>
<evidence type="ECO:0000256" key="1">
    <source>
        <dbReference type="SAM" id="MobiDB-lite"/>
    </source>
</evidence>
<reference evidence="3" key="1">
    <citation type="journal article" date="2017" name="Nat. Microbiol.">
        <title>Global analysis of biosynthetic gene clusters reveals vast potential of secondary metabolite production in Penicillium species.</title>
        <authorList>
            <person name="Nielsen J.C."/>
            <person name="Grijseels S."/>
            <person name="Prigent S."/>
            <person name="Ji B."/>
            <person name="Dainat J."/>
            <person name="Nielsen K.F."/>
            <person name="Frisvad J.C."/>
            <person name="Workman M."/>
            <person name="Nielsen J."/>
        </authorList>
    </citation>
    <scope>NUCLEOTIDE SEQUENCE [LARGE SCALE GENOMIC DNA]</scope>
    <source>
        <strain evidence="3">IBT 29486</strain>
    </source>
</reference>
<evidence type="ECO:0000313" key="3">
    <source>
        <dbReference type="Proteomes" id="UP000191518"/>
    </source>
</evidence>
<comment type="caution">
    <text evidence="2">The sequence shown here is derived from an EMBL/GenBank/DDBJ whole genome shotgun (WGS) entry which is preliminary data.</text>
</comment>
<dbReference type="EMBL" id="MDYP01000028">
    <property type="protein sequence ID" value="OQE04970.1"/>
    <property type="molecule type" value="Genomic_DNA"/>
</dbReference>
<feature type="region of interest" description="Disordered" evidence="1">
    <location>
        <begin position="23"/>
        <end position="71"/>
    </location>
</feature>
<sequence length="71" mass="7975">MDLRYASIIHEDSNAMYMQATTPTPLSYKPQQQKTTASRHADRFASSDFAAGETESIPPEGIPTDVRDRWS</sequence>
<dbReference type="Proteomes" id="UP000191518">
    <property type="component" value="Unassembled WGS sequence"/>
</dbReference>
<gene>
    <name evidence="2" type="ORF">PENVUL_c028G09657</name>
</gene>
<protein>
    <submittedName>
        <fullName evidence="2">Uncharacterized protein</fullName>
    </submittedName>
</protein>